<accession>A0AAE5WYN0</accession>
<dbReference type="KEGG" id="bgz:XH91_08375"/>
<dbReference type="InterPro" id="IPR027396">
    <property type="entry name" value="DsrEFH-like"/>
</dbReference>
<evidence type="ECO:0000313" key="4">
    <source>
        <dbReference type="Proteomes" id="UP000290401"/>
    </source>
</evidence>
<evidence type="ECO:0008006" key="5">
    <source>
        <dbReference type="Google" id="ProtNLM"/>
    </source>
</evidence>
<sequence length="182" mass="19449">MRGARDRSQGTRRAPPQVICLRQNREMIMNRRNILWSTVSALGAALAASRAKAGTEKAATEAAKSDKLKVVYHLADADKVNFVLGNIQNHIDGVGGPDHVTLALVIHGPALKAFHQAQANPDVSGRISNFAKDGVELAACGNTMKAQNITLADLLPGFVSAEKGGVVRLAELQSQGYLYLRP</sequence>
<proteinExistence type="predicted"/>
<dbReference type="AlphaFoldDB" id="A0AAE5WYN0"/>
<name>A0AAE5WYN0_9BRAD</name>
<dbReference type="Proteomes" id="UP000288972">
    <property type="component" value="Chromosome"/>
</dbReference>
<evidence type="ECO:0000313" key="2">
    <source>
        <dbReference type="EMBL" id="RXH08622.1"/>
    </source>
</evidence>
<reference evidence="2 4" key="2">
    <citation type="submission" date="2018-10" db="EMBL/GenBank/DDBJ databases">
        <title>Bradyrhizobium sp. nov., effective nodules isolated from peanut in China.</title>
        <authorList>
            <person name="Li Y."/>
        </authorList>
    </citation>
    <scope>NUCLEOTIDE SEQUENCE [LARGE SCALE GENOMIC DNA]</scope>
    <source>
        <strain evidence="2 4">CCBAU 53426</strain>
    </source>
</reference>
<organism evidence="1 3">
    <name type="scientific">Bradyrhizobium guangzhouense</name>
    <dbReference type="NCBI Taxonomy" id="1325095"/>
    <lineage>
        <taxon>Bacteria</taxon>
        <taxon>Pseudomonadati</taxon>
        <taxon>Pseudomonadota</taxon>
        <taxon>Alphaproteobacteria</taxon>
        <taxon>Hyphomicrobiales</taxon>
        <taxon>Nitrobacteraceae</taxon>
        <taxon>Bradyrhizobium</taxon>
    </lineage>
</organism>
<evidence type="ECO:0000313" key="1">
    <source>
        <dbReference type="EMBL" id="QAU45365.1"/>
    </source>
</evidence>
<dbReference type="Proteomes" id="UP000290401">
    <property type="component" value="Unassembled WGS sequence"/>
</dbReference>
<dbReference type="PANTHER" id="PTHR37691:SF1">
    <property type="entry name" value="BLR3518 PROTEIN"/>
    <property type="match status" value="1"/>
</dbReference>
<keyword evidence="4" id="KW-1185">Reference proteome</keyword>
<dbReference type="InterPro" id="IPR003787">
    <property type="entry name" value="Sulphur_relay_DsrE/F-like"/>
</dbReference>
<dbReference type="PANTHER" id="PTHR37691">
    <property type="entry name" value="BLR3518 PROTEIN"/>
    <property type="match status" value="1"/>
</dbReference>
<protein>
    <recommendedName>
        <fullName evidence="5">DsrE/DsrF-like family protein</fullName>
    </recommendedName>
</protein>
<dbReference type="SUPFAM" id="SSF75169">
    <property type="entry name" value="DsrEFH-like"/>
    <property type="match status" value="1"/>
</dbReference>
<dbReference type="Pfam" id="PF02635">
    <property type="entry name" value="DsrE"/>
    <property type="match status" value="1"/>
</dbReference>
<dbReference type="Gene3D" id="3.40.1260.10">
    <property type="entry name" value="DsrEFH-like"/>
    <property type="match status" value="1"/>
</dbReference>
<reference evidence="1 3" key="1">
    <citation type="submission" date="2018-06" db="EMBL/GenBank/DDBJ databases">
        <title>Comparative genomics of rhizobia nodulating Arachis hypogaea in China.</title>
        <authorList>
            <person name="Li Y."/>
        </authorList>
    </citation>
    <scope>NUCLEOTIDE SEQUENCE [LARGE SCALE GENOMIC DNA]</scope>
    <source>
        <strain evidence="1 3">CCBAU 51670</strain>
    </source>
</reference>
<dbReference type="EMBL" id="CP030053">
    <property type="protein sequence ID" value="QAU45365.1"/>
    <property type="molecule type" value="Genomic_DNA"/>
</dbReference>
<evidence type="ECO:0000313" key="3">
    <source>
        <dbReference type="Proteomes" id="UP000288972"/>
    </source>
</evidence>
<gene>
    <name evidence="2" type="ORF">EAS56_28430</name>
    <name evidence="1" type="ORF">XH91_08375</name>
</gene>
<dbReference type="EMBL" id="RDQZ01000030">
    <property type="protein sequence ID" value="RXH08622.1"/>
    <property type="molecule type" value="Genomic_DNA"/>
</dbReference>